<dbReference type="SUPFAM" id="SSF52954">
    <property type="entry name" value="Class II aaRS ABD-related"/>
    <property type="match status" value="1"/>
</dbReference>
<dbReference type="Pfam" id="PF03129">
    <property type="entry name" value="HGTP_anticodon"/>
    <property type="match status" value="1"/>
</dbReference>
<keyword evidence="13" id="KW-1185">Reference proteome</keyword>
<dbReference type="PROSITE" id="PS50862">
    <property type="entry name" value="AA_TRNA_LIGASE_II"/>
    <property type="match status" value="1"/>
</dbReference>
<reference evidence="12 13" key="1">
    <citation type="submission" date="2021-02" db="EMBL/GenBank/DDBJ databases">
        <title>Genome assembly of Pseudopithomyces chartarum.</title>
        <authorList>
            <person name="Jauregui R."/>
            <person name="Singh J."/>
            <person name="Voisey C."/>
        </authorList>
    </citation>
    <scope>NUCLEOTIDE SEQUENCE [LARGE SCALE GENOMIC DNA]</scope>
    <source>
        <strain evidence="12 13">AGR01</strain>
    </source>
</reference>
<comment type="catalytic activity">
    <reaction evidence="9">
        <text>tRNA(Pro) + L-proline + ATP = L-prolyl-tRNA(Pro) + AMP + diphosphate</text>
        <dbReference type="Rhea" id="RHEA:14305"/>
        <dbReference type="Rhea" id="RHEA-COMP:9700"/>
        <dbReference type="Rhea" id="RHEA-COMP:9702"/>
        <dbReference type="ChEBI" id="CHEBI:30616"/>
        <dbReference type="ChEBI" id="CHEBI:33019"/>
        <dbReference type="ChEBI" id="CHEBI:60039"/>
        <dbReference type="ChEBI" id="CHEBI:78442"/>
        <dbReference type="ChEBI" id="CHEBI:78532"/>
        <dbReference type="ChEBI" id="CHEBI:456215"/>
        <dbReference type="EC" id="6.1.1.15"/>
    </reaction>
</comment>
<evidence type="ECO:0000256" key="2">
    <source>
        <dbReference type="ARBA" id="ARBA00012831"/>
    </source>
</evidence>
<evidence type="ECO:0000256" key="4">
    <source>
        <dbReference type="ARBA" id="ARBA00022741"/>
    </source>
</evidence>
<dbReference type="EC" id="6.1.1.15" evidence="2"/>
<dbReference type="PRINTS" id="PR01046">
    <property type="entry name" value="TRNASYNTHPRO"/>
</dbReference>
<dbReference type="SMART" id="SM00946">
    <property type="entry name" value="ProRS-C_1"/>
    <property type="match status" value="1"/>
</dbReference>
<keyword evidence="5" id="KW-0067">ATP-binding</keyword>
<dbReference type="EMBL" id="WVTA01000013">
    <property type="protein sequence ID" value="KAK3202875.1"/>
    <property type="molecule type" value="Genomic_DNA"/>
</dbReference>
<keyword evidence="3" id="KW-0436">Ligase</keyword>
<evidence type="ECO:0000256" key="7">
    <source>
        <dbReference type="ARBA" id="ARBA00023146"/>
    </source>
</evidence>
<keyword evidence="7" id="KW-0030">Aminoacyl-tRNA synthetase</keyword>
<feature type="domain" description="Aminoacyl-transfer RNA synthetases class-II family profile" evidence="11">
    <location>
        <begin position="85"/>
        <end position="334"/>
    </location>
</feature>
<dbReference type="GO" id="GO:0005737">
    <property type="term" value="C:cytoplasm"/>
    <property type="evidence" value="ECO:0007669"/>
    <property type="project" value="InterPro"/>
</dbReference>
<dbReference type="GO" id="GO:0005524">
    <property type="term" value="F:ATP binding"/>
    <property type="evidence" value="ECO:0007669"/>
    <property type="project" value="UniProtKB-KW"/>
</dbReference>
<evidence type="ECO:0000259" key="11">
    <source>
        <dbReference type="PROSITE" id="PS50862"/>
    </source>
</evidence>
<dbReference type="Gene3D" id="3.30.110.30">
    <property type="entry name" value="C-terminal domain of ProRS"/>
    <property type="match status" value="1"/>
</dbReference>
<sequence>MAEATAADGKMKDLSISQVKKNKKDGAPKTAAKKPQQQKKKIEGAALIGIDVAKEDDLAEWYQQVITKGQMISYYDVAGCYILEPASYAIWENIKAWFDAKIKTLKVRNAYFPIFISSDNLEREKEHLEGFAAEVAWVTKGGKSDLEKPVAVRPTSETAMYPHFARKIQSHRDLPLKLNQWNNVVRWEFKHPMPFIRSREFLWQEGHTAHLTQEQATEEVLQILDWYADVYQELLAVPVVKGTKTVNEKFPGADFTTTIEGFIPATGRGIQAATSHALGQHFSKMFNITVEDPNAKEAGKSEHIYVWQNSWGLTTRSIGVMILTHGDNRGLVIPPRVAEIQVVIIPAGVTAKTSAEAKEDLYKKVDAIKSDLESVGVRVETDLREGYSPGFKFNDWEMKGIPLRIEFGPKDAEKGQVTTSRRDIEDKVQARGETKIEDLKEAIPQLLEQIQKDMLAKATKAYDEHRVQLTDWEQFVPTLNGKNVILVPHCEGDKCEDEVKAKSARTALGDGVAEDKQAPAMGAKSLCIPFEQPEGIKEGETKCINPDCKNFAKKGLHHTLRACALNGHARACTLPELPGPDLDTKVLIRPGLATFRRPSTDSTQPTPQATQGIRTSSLCNLTSTPPRGPLSFAPSHLRDSLVTIDPPPYTQAASSRQMASFPPLPFTQATADPALGPEIEMIPNFCVQSFARYLPTGCHPCYDCYMKPEYEPARKKWMRIYADIHPGCKPEDVERMSGIEDIARNLGLLNVAQEVNTAESGKVEAVQDEAEMQKMG</sequence>
<dbReference type="InterPro" id="IPR004154">
    <property type="entry name" value="Anticodon-bd"/>
</dbReference>
<dbReference type="InterPro" id="IPR045864">
    <property type="entry name" value="aa-tRNA-synth_II/BPL/LPL"/>
</dbReference>
<evidence type="ECO:0000256" key="6">
    <source>
        <dbReference type="ARBA" id="ARBA00022917"/>
    </source>
</evidence>
<dbReference type="FunFam" id="3.30.110.30:FF:000001">
    <property type="entry name" value="Bifunctional glutamate/proline--tRNA ligase"/>
    <property type="match status" value="1"/>
</dbReference>
<evidence type="ECO:0000313" key="13">
    <source>
        <dbReference type="Proteomes" id="UP001280581"/>
    </source>
</evidence>
<dbReference type="InterPro" id="IPR017449">
    <property type="entry name" value="Pro-tRNA_synth_II"/>
</dbReference>
<dbReference type="Pfam" id="PF00587">
    <property type="entry name" value="tRNA-synt_2b"/>
    <property type="match status" value="1"/>
</dbReference>
<dbReference type="FunFam" id="3.40.50.800:FF:000005">
    <property type="entry name" value="bifunctional glutamate/proline--tRNA ligase"/>
    <property type="match status" value="1"/>
</dbReference>
<dbReference type="GO" id="GO:0017101">
    <property type="term" value="C:aminoacyl-tRNA synthetase multienzyme complex"/>
    <property type="evidence" value="ECO:0007669"/>
    <property type="project" value="TreeGrafter"/>
</dbReference>
<dbReference type="InterPro" id="IPR002314">
    <property type="entry name" value="aa-tRNA-synt_IIb"/>
</dbReference>
<dbReference type="Pfam" id="PF09180">
    <property type="entry name" value="ProRS-C_1"/>
    <property type="match status" value="1"/>
</dbReference>
<accession>A0AAN6LUA0</accession>
<dbReference type="Proteomes" id="UP001280581">
    <property type="component" value="Unassembled WGS sequence"/>
</dbReference>
<dbReference type="CDD" id="cd00778">
    <property type="entry name" value="ProRS_core_arch_euk"/>
    <property type="match status" value="1"/>
</dbReference>
<dbReference type="FunFam" id="3.30.930.10:FF:000007">
    <property type="entry name" value="Bifunctional glutamate/proline--tRNA ligase"/>
    <property type="match status" value="1"/>
</dbReference>
<dbReference type="SUPFAM" id="SSF55681">
    <property type="entry name" value="Class II aaRS and biotin synthetases"/>
    <property type="match status" value="1"/>
</dbReference>
<evidence type="ECO:0000256" key="9">
    <source>
        <dbReference type="ARBA" id="ARBA00047671"/>
    </source>
</evidence>
<comment type="caution">
    <text evidence="12">The sequence shown here is derived from an EMBL/GenBank/DDBJ whole genome shotgun (WGS) entry which is preliminary data.</text>
</comment>
<dbReference type="InterPro" id="IPR033721">
    <property type="entry name" value="ProRS_core_arch_euk"/>
</dbReference>
<dbReference type="InterPro" id="IPR016061">
    <property type="entry name" value="Pro-tRNA_ligase_II_C"/>
</dbReference>
<dbReference type="GO" id="GO:0004827">
    <property type="term" value="F:proline-tRNA ligase activity"/>
    <property type="evidence" value="ECO:0007669"/>
    <property type="project" value="UniProtKB-EC"/>
</dbReference>
<dbReference type="CDD" id="cd00862">
    <property type="entry name" value="ProRS_anticodon_zinc"/>
    <property type="match status" value="1"/>
</dbReference>
<dbReference type="AlphaFoldDB" id="A0AAN6LUA0"/>
<evidence type="ECO:0000256" key="5">
    <source>
        <dbReference type="ARBA" id="ARBA00022840"/>
    </source>
</evidence>
<dbReference type="NCBIfam" id="TIGR00408">
    <property type="entry name" value="proS_fam_I"/>
    <property type="match status" value="1"/>
</dbReference>
<evidence type="ECO:0000256" key="8">
    <source>
        <dbReference type="ARBA" id="ARBA00029731"/>
    </source>
</evidence>
<dbReference type="InterPro" id="IPR002316">
    <property type="entry name" value="Pro-tRNA-ligase_IIa"/>
</dbReference>
<protein>
    <recommendedName>
        <fullName evidence="2">proline--tRNA ligase</fullName>
        <ecNumber evidence="2">6.1.1.15</ecNumber>
    </recommendedName>
    <alternativeName>
        <fullName evidence="8">Prolyl-tRNA synthetase</fullName>
    </alternativeName>
</protein>
<gene>
    <name evidence="12" type="ORF">GRF29_154g1025597</name>
</gene>
<proteinExistence type="inferred from homology"/>
<evidence type="ECO:0000256" key="10">
    <source>
        <dbReference type="SAM" id="MobiDB-lite"/>
    </source>
</evidence>
<dbReference type="InterPro" id="IPR006195">
    <property type="entry name" value="aa-tRNA-synth_II"/>
</dbReference>
<dbReference type="InterPro" id="IPR004499">
    <property type="entry name" value="Pro-tRNA-ligase_IIa_arc-type"/>
</dbReference>
<evidence type="ECO:0000256" key="3">
    <source>
        <dbReference type="ARBA" id="ARBA00022598"/>
    </source>
</evidence>
<name>A0AAN6LUA0_9PLEO</name>
<dbReference type="Gene3D" id="3.40.50.800">
    <property type="entry name" value="Anticodon-binding domain"/>
    <property type="match status" value="1"/>
</dbReference>
<dbReference type="PANTHER" id="PTHR43382">
    <property type="entry name" value="PROLYL-TRNA SYNTHETASE"/>
    <property type="match status" value="1"/>
</dbReference>
<evidence type="ECO:0000256" key="1">
    <source>
        <dbReference type="ARBA" id="ARBA00008226"/>
    </source>
</evidence>
<keyword evidence="4" id="KW-0547">Nucleotide-binding</keyword>
<comment type="similarity">
    <text evidence="1">Belongs to the class-II aminoacyl-tRNA synthetase family.</text>
</comment>
<keyword evidence="6" id="KW-0648">Protein biosynthesis</keyword>
<dbReference type="InterPro" id="IPR036621">
    <property type="entry name" value="Anticodon-bd_dom_sf"/>
</dbReference>
<evidence type="ECO:0000313" key="12">
    <source>
        <dbReference type="EMBL" id="KAK3202875.1"/>
    </source>
</evidence>
<dbReference type="PANTHER" id="PTHR43382:SF2">
    <property type="entry name" value="BIFUNCTIONAL GLUTAMATE_PROLINE--TRNA LIGASE"/>
    <property type="match status" value="1"/>
</dbReference>
<feature type="region of interest" description="Disordered" evidence="10">
    <location>
        <begin position="1"/>
        <end position="38"/>
    </location>
</feature>
<dbReference type="SUPFAM" id="SSF64586">
    <property type="entry name" value="C-terminal domain of ProRS"/>
    <property type="match status" value="1"/>
</dbReference>
<dbReference type="Gene3D" id="3.30.930.10">
    <property type="entry name" value="Bira Bifunctional Protein, Domain 2"/>
    <property type="match status" value="1"/>
</dbReference>
<dbReference type="HAMAP" id="MF_01571">
    <property type="entry name" value="Pro_tRNA_synth_type3"/>
    <property type="match status" value="1"/>
</dbReference>
<organism evidence="12 13">
    <name type="scientific">Pseudopithomyces chartarum</name>
    <dbReference type="NCBI Taxonomy" id="1892770"/>
    <lineage>
        <taxon>Eukaryota</taxon>
        <taxon>Fungi</taxon>
        <taxon>Dikarya</taxon>
        <taxon>Ascomycota</taxon>
        <taxon>Pezizomycotina</taxon>
        <taxon>Dothideomycetes</taxon>
        <taxon>Pleosporomycetidae</taxon>
        <taxon>Pleosporales</taxon>
        <taxon>Massarineae</taxon>
        <taxon>Didymosphaeriaceae</taxon>
        <taxon>Pseudopithomyces</taxon>
    </lineage>
</organism>
<dbReference type="GO" id="GO:0006433">
    <property type="term" value="P:prolyl-tRNA aminoacylation"/>
    <property type="evidence" value="ECO:0007669"/>
    <property type="project" value="InterPro"/>
</dbReference>